<evidence type="ECO:0000313" key="2">
    <source>
        <dbReference type="EMBL" id="RAR07362.1"/>
    </source>
</evidence>
<feature type="compositionally biased region" description="Polar residues" evidence="1">
    <location>
        <begin position="125"/>
        <end position="145"/>
    </location>
</feature>
<feature type="compositionally biased region" description="Polar residues" evidence="1">
    <location>
        <begin position="762"/>
        <end position="776"/>
    </location>
</feature>
<organism evidence="2 3">
    <name type="scientific">Stemphylium lycopersici</name>
    <name type="common">Tomato gray leaf spot disease fungus</name>
    <name type="synonym">Thyrospora lycopersici</name>
    <dbReference type="NCBI Taxonomy" id="183478"/>
    <lineage>
        <taxon>Eukaryota</taxon>
        <taxon>Fungi</taxon>
        <taxon>Dikarya</taxon>
        <taxon>Ascomycota</taxon>
        <taxon>Pezizomycotina</taxon>
        <taxon>Dothideomycetes</taxon>
        <taxon>Pleosporomycetidae</taxon>
        <taxon>Pleosporales</taxon>
        <taxon>Pleosporineae</taxon>
        <taxon>Pleosporaceae</taxon>
        <taxon>Stemphylium</taxon>
    </lineage>
</organism>
<feature type="region of interest" description="Disordered" evidence="1">
    <location>
        <begin position="843"/>
        <end position="875"/>
    </location>
</feature>
<feature type="compositionally biased region" description="Polar residues" evidence="1">
    <location>
        <begin position="1"/>
        <end position="16"/>
    </location>
</feature>
<feature type="region of interest" description="Disordered" evidence="1">
    <location>
        <begin position="595"/>
        <end position="625"/>
    </location>
</feature>
<accession>A0A364MYM8</accession>
<feature type="compositionally biased region" description="Polar residues" evidence="1">
    <location>
        <begin position="603"/>
        <end position="619"/>
    </location>
</feature>
<feature type="compositionally biased region" description="Basic and acidic residues" evidence="1">
    <location>
        <begin position="171"/>
        <end position="200"/>
    </location>
</feature>
<protein>
    <submittedName>
        <fullName evidence="2">Pleckstrin-like protein</fullName>
    </submittedName>
</protein>
<dbReference type="PANTHER" id="PTHR38700">
    <property type="entry name" value="YALI0E22418P"/>
    <property type="match status" value="1"/>
</dbReference>
<feature type="compositionally biased region" description="Basic and acidic residues" evidence="1">
    <location>
        <begin position="208"/>
        <end position="279"/>
    </location>
</feature>
<dbReference type="PANTHER" id="PTHR38700:SF1">
    <property type="entry name" value="PH DOMAIN-CONTAINING PROTEIN"/>
    <property type="match status" value="1"/>
</dbReference>
<dbReference type="STRING" id="183478.A0A364MYM8"/>
<reference evidence="3" key="1">
    <citation type="submission" date="2018-05" db="EMBL/GenBank/DDBJ databases">
        <title>Draft genome sequence of Stemphylium lycopersici strain CIDEFI 213.</title>
        <authorList>
            <person name="Medina R."/>
            <person name="Franco M.E.E."/>
            <person name="Lucentini C.G."/>
            <person name="Saparrat M.C.N."/>
            <person name="Balatti P.A."/>
        </authorList>
    </citation>
    <scope>NUCLEOTIDE SEQUENCE [LARGE SCALE GENOMIC DNA]</scope>
    <source>
        <strain evidence="3">CIDEFI 213</strain>
    </source>
</reference>
<keyword evidence="3" id="KW-1185">Reference proteome</keyword>
<name>A0A364MYM8_STELY</name>
<gene>
    <name evidence="2" type="ORF">DDE83_006544</name>
</gene>
<feature type="compositionally biased region" description="Pro residues" evidence="1">
    <location>
        <begin position="99"/>
        <end position="121"/>
    </location>
</feature>
<dbReference type="AlphaFoldDB" id="A0A364MYM8"/>
<dbReference type="EMBL" id="QGDH01000102">
    <property type="protein sequence ID" value="RAR07362.1"/>
    <property type="molecule type" value="Genomic_DNA"/>
</dbReference>
<feature type="region of interest" description="Disordered" evidence="1">
    <location>
        <begin position="1"/>
        <end position="306"/>
    </location>
</feature>
<evidence type="ECO:0000256" key="1">
    <source>
        <dbReference type="SAM" id="MobiDB-lite"/>
    </source>
</evidence>
<feature type="compositionally biased region" description="Low complexity" evidence="1">
    <location>
        <begin position="31"/>
        <end position="58"/>
    </location>
</feature>
<proteinExistence type="predicted"/>
<dbReference type="Gene3D" id="2.30.29.30">
    <property type="entry name" value="Pleckstrin-homology domain (PH domain)/Phosphotyrosine-binding domain (PTB)"/>
    <property type="match status" value="1"/>
</dbReference>
<feature type="compositionally biased region" description="Basic residues" evidence="1">
    <location>
        <begin position="84"/>
        <end position="93"/>
    </location>
</feature>
<feature type="compositionally biased region" description="Polar residues" evidence="1">
    <location>
        <begin position="697"/>
        <end position="709"/>
    </location>
</feature>
<feature type="compositionally biased region" description="Basic and acidic residues" evidence="1">
    <location>
        <begin position="653"/>
        <end position="671"/>
    </location>
</feature>
<dbReference type="Proteomes" id="UP000249619">
    <property type="component" value="Unassembled WGS sequence"/>
</dbReference>
<dbReference type="InterPro" id="IPR011993">
    <property type="entry name" value="PH-like_dom_sf"/>
</dbReference>
<sequence>MSTETVPSSAASTQKMSRYRSVRRAQEQHTQQLGQLPQQQQQQQQQQPPQGVPAVPAVPSMPPVPPMPAMPESQPHNDAPLSRSKSRYHRRPTTSHATSPPPPPLPSDTMPAAPPSPPAHLPPSTSRNRALSSPYQASHAANTGQRRPRTAKIRTNPSPPVSDAPRNQSFRGDDSARDILQKERERQRQLKEKYDAEARARRQAQQAELDRAEQLRQEEEEAARLQEQRELEEAEALRRQRDEQKAEQERARRLQKAESRKMAQQKEEGIRKTKQEEIQRQATLTKLEERTQKAPSSSPPVSPPRQQEIGFGMFKRRKDEALGLDAPVQSSAPPQLTLNLDNHEEDTIRPGGGGVVLGIDAPTSAVNAGDRRVTVVCNKKRILLPVTPTTTPLDLIKSAATVLTDPIDVRTAVISELFTKVSITRPLRNYEYVRDVMNSWDHDNQNELTIIDSDMDGINQDDLLAYKVPDTRPEGASCFIQYSSRPGKWSKRFLTLRPDGQLIMAKNEKAKEKDQENICTLTDYDIYTITQQKLAKVKPPKKICYAVKSMQKSNIFADESQYVHFFCTNDRNTANTFYRALQTWRSWYLKHQKGEGLKKKSPAQRNIQGNAGGPQSSSHARGESVGSHYQLGAFSSLLDMDSFNKTLDEIEVHKPGEFPDDKPLSKLDSRGIHARKKSIRVKQPPPAAMSRHGVGKQSLSQPTSRQVSGRRSFDGQEEEEFSSTGLLGRTYTERQAAVQAREQSGPFTEGPSLLNNVGRLGQPSNDSGLKRNTSVRSNHHRRTSSELQRSASKRVPGMPEPLVDLTPQYRPPPQHLNKGKGYNPGAGAGPLVESATSIEEAIKVPSSTDWRAGRPGTSRGAHGTYGGGGHERTRSLKGRGEPLAAYTYNNHASTPEDASKAFTGGGLLAQAGYSQGTDIKGRGVIDGSRAKGPMVNLATGNEFAQGSLLGAMPIAPPIIDRSGK</sequence>
<feature type="region of interest" description="Disordered" evidence="1">
    <location>
        <begin position="653"/>
        <end position="828"/>
    </location>
</feature>
<comment type="caution">
    <text evidence="2">The sequence shown here is derived from an EMBL/GenBank/DDBJ whole genome shotgun (WGS) entry which is preliminary data.</text>
</comment>
<evidence type="ECO:0000313" key="3">
    <source>
        <dbReference type="Proteomes" id="UP000249619"/>
    </source>
</evidence>
<dbReference type="SUPFAM" id="SSF50729">
    <property type="entry name" value="PH domain-like"/>
    <property type="match status" value="1"/>
</dbReference>
<feature type="compositionally biased region" description="Pro residues" evidence="1">
    <location>
        <begin position="59"/>
        <end position="69"/>
    </location>
</feature>